<comment type="caution">
    <text evidence="4">The sequence shown here is derived from an EMBL/GenBank/DDBJ whole genome shotgun (WGS) entry which is preliminary data.</text>
</comment>
<keyword evidence="1" id="KW-0106">Calcium</keyword>
<reference evidence="4" key="1">
    <citation type="submission" date="2021-02" db="EMBL/GenBank/DDBJ databases">
        <authorList>
            <person name="Dougan E. K."/>
            <person name="Rhodes N."/>
            <person name="Thang M."/>
            <person name="Chan C."/>
        </authorList>
    </citation>
    <scope>NUCLEOTIDE SEQUENCE</scope>
</reference>
<organism evidence="4 5">
    <name type="scientific">Symbiodinium natans</name>
    <dbReference type="NCBI Taxonomy" id="878477"/>
    <lineage>
        <taxon>Eukaryota</taxon>
        <taxon>Sar</taxon>
        <taxon>Alveolata</taxon>
        <taxon>Dinophyceae</taxon>
        <taxon>Suessiales</taxon>
        <taxon>Symbiodiniaceae</taxon>
        <taxon>Symbiodinium</taxon>
    </lineage>
</organism>
<dbReference type="InterPro" id="IPR002048">
    <property type="entry name" value="EF_hand_dom"/>
</dbReference>
<evidence type="ECO:0000313" key="4">
    <source>
        <dbReference type="EMBL" id="CAE7469446.1"/>
    </source>
</evidence>
<feature type="region of interest" description="Disordered" evidence="2">
    <location>
        <begin position="161"/>
        <end position="190"/>
    </location>
</feature>
<dbReference type="PROSITE" id="PS50222">
    <property type="entry name" value="EF_HAND_2"/>
    <property type="match status" value="1"/>
</dbReference>
<dbReference type="PROSITE" id="PS00018">
    <property type="entry name" value="EF_HAND_1"/>
    <property type="match status" value="1"/>
</dbReference>
<keyword evidence="5" id="KW-1185">Reference proteome</keyword>
<gene>
    <name evidence="4" type="primary">mcmbp</name>
    <name evidence="4" type="ORF">SNAT2548_LOCUS26298</name>
</gene>
<evidence type="ECO:0000259" key="3">
    <source>
        <dbReference type="PROSITE" id="PS50222"/>
    </source>
</evidence>
<feature type="domain" description="EF-hand" evidence="3">
    <location>
        <begin position="30"/>
        <end position="65"/>
    </location>
</feature>
<proteinExistence type="predicted"/>
<dbReference type="GO" id="GO:0005509">
    <property type="term" value="F:calcium ion binding"/>
    <property type="evidence" value="ECO:0007669"/>
    <property type="project" value="InterPro"/>
</dbReference>
<dbReference type="SUPFAM" id="SSF47473">
    <property type="entry name" value="EF-hand"/>
    <property type="match status" value="1"/>
</dbReference>
<evidence type="ECO:0000256" key="1">
    <source>
        <dbReference type="ARBA" id="ARBA00022837"/>
    </source>
</evidence>
<accession>A0A812S6C2</accession>
<feature type="compositionally biased region" description="Basic and acidic residues" evidence="2">
    <location>
        <begin position="163"/>
        <end position="183"/>
    </location>
</feature>
<dbReference type="AlphaFoldDB" id="A0A812S6C2"/>
<name>A0A812S6C2_9DINO</name>
<dbReference type="OrthoDB" id="409247at2759"/>
<dbReference type="Gene3D" id="1.10.238.10">
    <property type="entry name" value="EF-hand"/>
    <property type="match status" value="1"/>
</dbReference>
<dbReference type="Proteomes" id="UP000604046">
    <property type="component" value="Unassembled WGS sequence"/>
</dbReference>
<dbReference type="InterPro" id="IPR018247">
    <property type="entry name" value="EF_Hand_1_Ca_BS"/>
</dbReference>
<evidence type="ECO:0000256" key="2">
    <source>
        <dbReference type="SAM" id="MobiDB-lite"/>
    </source>
</evidence>
<protein>
    <submittedName>
        <fullName evidence="4">Mcmbp protein</fullName>
    </submittedName>
</protein>
<sequence length="190" mass="21286">MGNSCCRAAIPCEEAPSQVVHETAEASSSEVEDLLRELFRLHDLNNNGLLEIEELVQLNSKVALLHRGKDANLLAVKARYRELFKERLDPDGHPVKFETFRKYVIQVLDGIDRDPMAQEMMLEQFVAEAKSARAVFHAPSFASHADKAFLPHLSFHVNSFPRRSPDKMTSHDTRKPPSKDVKVKAALGGA</sequence>
<dbReference type="InterPro" id="IPR011992">
    <property type="entry name" value="EF-hand-dom_pair"/>
</dbReference>
<evidence type="ECO:0000313" key="5">
    <source>
        <dbReference type="Proteomes" id="UP000604046"/>
    </source>
</evidence>
<dbReference type="EMBL" id="CAJNDS010002426">
    <property type="protein sequence ID" value="CAE7469446.1"/>
    <property type="molecule type" value="Genomic_DNA"/>
</dbReference>